<gene>
    <name evidence="2" type="ORF">F6W96_06485</name>
</gene>
<protein>
    <submittedName>
        <fullName evidence="2">DUF3558 domain-containing protein</fullName>
    </submittedName>
</protein>
<feature type="chain" id="PRO_5038665814" evidence="1">
    <location>
        <begin position="34"/>
        <end position="174"/>
    </location>
</feature>
<evidence type="ECO:0000256" key="1">
    <source>
        <dbReference type="SAM" id="SignalP"/>
    </source>
</evidence>
<dbReference type="AlphaFoldDB" id="A0A6G9YY16"/>
<evidence type="ECO:0000313" key="2">
    <source>
        <dbReference type="EMBL" id="QIS18001.1"/>
    </source>
</evidence>
<reference evidence="2 3" key="1">
    <citation type="journal article" date="2019" name="ACS Chem. Biol.">
        <title>Identification and Mobilization of a Cryptic Antibiotic Biosynthesis Gene Locus from a Human-Pathogenic Nocardia Isolate.</title>
        <authorList>
            <person name="Herisse M."/>
            <person name="Ishida K."/>
            <person name="Porter J.L."/>
            <person name="Howden B."/>
            <person name="Hertweck C."/>
            <person name="Stinear T.P."/>
            <person name="Pidot S.J."/>
        </authorList>
    </citation>
    <scope>NUCLEOTIDE SEQUENCE [LARGE SCALE GENOMIC DNA]</scope>
    <source>
        <strain evidence="2 3">AUSMDU00012715</strain>
    </source>
</reference>
<accession>A0A6G9YY16</accession>
<feature type="signal peptide" evidence="1">
    <location>
        <begin position="1"/>
        <end position="33"/>
    </location>
</feature>
<dbReference type="InterPro" id="IPR024520">
    <property type="entry name" value="DUF3558"/>
</dbReference>
<evidence type="ECO:0000313" key="3">
    <source>
        <dbReference type="Proteomes" id="UP000500953"/>
    </source>
</evidence>
<dbReference type="Pfam" id="PF12079">
    <property type="entry name" value="DUF3558"/>
    <property type="match status" value="1"/>
</dbReference>
<keyword evidence="1" id="KW-0732">Signal</keyword>
<dbReference type="RefSeq" id="WP_167485336.1">
    <property type="nucleotide sequence ID" value="NZ_CP046173.1"/>
</dbReference>
<sequence>MRPSIKAPAKALCALVLAIAAAGCSGGSAPAPAPRTAVEDPNVLAGCGPLADAAIAAQLQASAARQQTSPTICTWKVDHPGGTADLTYAWLANDTLLRDSELAAQQGYRIEKTVIKRFGAMYWRDPRDPGSCAVTAFDGGTVTWWVQNRGHAAQPDPCAAAMTLMQSTLAVDGI</sequence>
<dbReference type="PROSITE" id="PS51257">
    <property type="entry name" value="PROKAR_LIPOPROTEIN"/>
    <property type="match status" value="1"/>
</dbReference>
<organism evidence="2 3">
    <name type="scientific">Nocardia terpenica</name>
    <dbReference type="NCBI Taxonomy" id="455432"/>
    <lineage>
        <taxon>Bacteria</taxon>
        <taxon>Bacillati</taxon>
        <taxon>Actinomycetota</taxon>
        <taxon>Actinomycetes</taxon>
        <taxon>Mycobacteriales</taxon>
        <taxon>Nocardiaceae</taxon>
        <taxon>Nocardia</taxon>
    </lineage>
</organism>
<dbReference type="Proteomes" id="UP000500953">
    <property type="component" value="Chromosome"/>
</dbReference>
<name>A0A6G9YY16_9NOCA</name>
<proteinExistence type="predicted"/>
<dbReference type="EMBL" id="CP046173">
    <property type="protein sequence ID" value="QIS18001.1"/>
    <property type="molecule type" value="Genomic_DNA"/>
</dbReference>